<dbReference type="EC" id="5.99.1.4" evidence="1"/>
<dbReference type="InterPro" id="IPR036249">
    <property type="entry name" value="Thioredoxin-like_sf"/>
</dbReference>
<dbReference type="InterPro" id="IPR014440">
    <property type="entry name" value="HCCAis_GSTk"/>
</dbReference>
<dbReference type="InterPro" id="IPR051924">
    <property type="entry name" value="GST_Kappa/NadH"/>
</dbReference>
<gene>
    <name evidence="3" type="ORF">FRF71_07950</name>
</gene>
<dbReference type="GO" id="GO:0006749">
    <property type="term" value="P:glutathione metabolic process"/>
    <property type="evidence" value="ECO:0007669"/>
    <property type="project" value="TreeGrafter"/>
</dbReference>
<evidence type="ECO:0000256" key="1">
    <source>
        <dbReference type="PIRNR" id="PIRNR006386"/>
    </source>
</evidence>
<dbReference type="AlphaFoldDB" id="A0A5B8S4U3"/>
<comment type="catalytic activity">
    <reaction evidence="1">
        <text>2-hydroxychromene-2-carboxylate = (3E)-4-(2-hydroxyphenyl)-2-oxobut-3-enoate</text>
        <dbReference type="Rhea" id="RHEA:27401"/>
        <dbReference type="ChEBI" id="CHEBI:59350"/>
        <dbReference type="ChEBI" id="CHEBI:59353"/>
        <dbReference type="EC" id="5.99.1.4"/>
    </reaction>
</comment>
<accession>A0A5B8S4U3</accession>
<comment type="similarity">
    <text evidence="1">Belongs to the GST superfamily. NadH family.</text>
</comment>
<dbReference type="GO" id="GO:1901170">
    <property type="term" value="P:naphthalene catabolic process"/>
    <property type="evidence" value="ECO:0007669"/>
    <property type="project" value="InterPro"/>
</dbReference>
<dbReference type="GO" id="GO:0018845">
    <property type="term" value="F:2-hydroxychromene-2-carboxylate isomerase activity"/>
    <property type="evidence" value="ECO:0007669"/>
    <property type="project" value="UniProtKB-UniRule"/>
</dbReference>
<dbReference type="GO" id="GO:0004364">
    <property type="term" value="F:glutathione transferase activity"/>
    <property type="evidence" value="ECO:0007669"/>
    <property type="project" value="TreeGrafter"/>
</dbReference>
<dbReference type="SUPFAM" id="SSF52833">
    <property type="entry name" value="Thioredoxin-like"/>
    <property type="match status" value="1"/>
</dbReference>
<dbReference type="CDD" id="cd03022">
    <property type="entry name" value="DsbA_HCCA_Iso"/>
    <property type="match status" value="1"/>
</dbReference>
<reference evidence="3 4" key="1">
    <citation type="journal article" date="2013" name="J. Microbiol. Biotechnol.">
        <title>Novosphingobium ginsenosidimutans sp. nov., with the ability to convert ginsenoside.</title>
        <authorList>
            <person name="Kim J.K."/>
            <person name="He D."/>
            <person name="Liu Q.M."/>
            <person name="Park H.Y."/>
            <person name="Jung M.S."/>
            <person name="Yoon M.H."/>
            <person name="Kim S.C."/>
            <person name="Im W.T."/>
        </authorList>
    </citation>
    <scope>NUCLEOTIDE SEQUENCE [LARGE SCALE GENOMIC DNA]</scope>
    <source>
        <strain evidence="3 4">FW-6</strain>
    </source>
</reference>
<sequence length="200" mass="21968">MAREIEFLFDFGGPNSWFVHRAIPAIEARGKVKFRYVPVLLGGIFKATGNKPPLMTYGHVANKVAYDRLEMQRFMAQHGITGFQFNPHFPVNTLLAMRGAIAAERLGCGPAYREAMYIALWQDGQKLDEQDVWARVLDQAGLDGTALGALVADEAVKAELVTSTESAVARGAFGVPTFFLGDEMWFGKDRLRDVVEAAGG</sequence>
<protein>
    <recommendedName>
        <fullName evidence="1">2-hydroxychromene-2-carboxylate isomerase</fullName>
        <ecNumber evidence="1">5.99.1.4</ecNumber>
    </recommendedName>
</protein>
<dbReference type="RefSeq" id="WP_147090104.1">
    <property type="nucleotide sequence ID" value="NZ_BAABJD010000006.1"/>
</dbReference>
<feature type="domain" description="DSBA-like thioredoxin" evidence="2">
    <location>
        <begin position="5"/>
        <end position="196"/>
    </location>
</feature>
<name>A0A5B8S4U3_9SPHN</name>
<evidence type="ECO:0000313" key="4">
    <source>
        <dbReference type="Proteomes" id="UP000321172"/>
    </source>
</evidence>
<dbReference type="EMBL" id="CP042345">
    <property type="protein sequence ID" value="QEA16072.1"/>
    <property type="molecule type" value="Genomic_DNA"/>
</dbReference>
<dbReference type="GO" id="GO:0004602">
    <property type="term" value="F:glutathione peroxidase activity"/>
    <property type="evidence" value="ECO:0007669"/>
    <property type="project" value="TreeGrafter"/>
</dbReference>
<evidence type="ECO:0000259" key="2">
    <source>
        <dbReference type="Pfam" id="PF01323"/>
    </source>
</evidence>
<dbReference type="InterPro" id="IPR001853">
    <property type="entry name" value="DSBA-like_thioredoxin_dom"/>
</dbReference>
<dbReference type="Gene3D" id="3.40.30.10">
    <property type="entry name" value="Glutaredoxin"/>
    <property type="match status" value="1"/>
</dbReference>
<dbReference type="InterPro" id="IPR044087">
    <property type="entry name" value="NahD-like"/>
</dbReference>
<dbReference type="PANTHER" id="PTHR42943:SF2">
    <property type="entry name" value="GLUTATHIONE S-TRANSFERASE KAPPA 1"/>
    <property type="match status" value="1"/>
</dbReference>
<keyword evidence="1 3" id="KW-0413">Isomerase</keyword>
<dbReference type="Pfam" id="PF01323">
    <property type="entry name" value="DSBA"/>
    <property type="match status" value="1"/>
</dbReference>
<proteinExistence type="inferred from homology"/>
<evidence type="ECO:0000313" key="3">
    <source>
        <dbReference type="EMBL" id="QEA16072.1"/>
    </source>
</evidence>
<dbReference type="KEGG" id="ngf:FRF71_07950"/>
<keyword evidence="4" id="KW-1185">Reference proteome</keyword>
<dbReference type="OrthoDB" id="5244108at2"/>
<dbReference type="PIRSF" id="PIRSF006386">
    <property type="entry name" value="HCCAis_GSTk"/>
    <property type="match status" value="1"/>
</dbReference>
<dbReference type="Proteomes" id="UP000321172">
    <property type="component" value="Chromosome"/>
</dbReference>
<organism evidence="3 4">
    <name type="scientific">Novosphingobium ginsenosidimutans</name>
    <dbReference type="NCBI Taxonomy" id="1176536"/>
    <lineage>
        <taxon>Bacteria</taxon>
        <taxon>Pseudomonadati</taxon>
        <taxon>Pseudomonadota</taxon>
        <taxon>Alphaproteobacteria</taxon>
        <taxon>Sphingomonadales</taxon>
        <taxon>Sphingomonadaceae</taxon>
        <taxon>Novosphingobium</taxon>
    </lineage>
</organism>
<dbReference type="PANTHER" id="PTHR42943">
    <property type="entry name" value="GLUTATHIONE S-TRANSFERASE KAPPA"/>
    <property type="match status" value="1"/>
</dbReference>